<dbReference type="InterPro" id="IPR002048">
    <property type="entry name" value="EF_hand_dom"/>
</dbReference>
<comment type="caution">
    <text evidence="3">The sequence shown here is derived from an EMBL/GenBank/DDBJ whole genome shotgun (WGS) entry which is preliminary data.</text>
</comment>
<evidence type="ECO:0000256" key="1">
    <source>
        <dbReference type="ARBA" id="ARBA00022837"/>
    </source>
</evidence>
<feature type="domain" description="EF-hand" evidence="2">
    <location>
        <begin position="18"/>
        <end position="53"/>
    </location>
</feature>
<dbReference type="InterPro" id="IPR018247">
    <property type="entry name" value="EF_Hand_1_Ca_BS"/>
</dbReference>
<dbReference type="SMART" id="SM00054">
    <property type="entry name" value="EFh"/>
    <property type="match status" value="2"/>
</dbReference>
<dbReference type="OrthoDB" id="1936055at2759"/>
<keyword evidence="1" id="KW-0106">Calcium</keyword>
<dbReference type="PROSITE" id="PS50222">
    <property type="entry name" value="EF_HAND_2"/>
    <property type="match status" value="2"/>
</dbReference>
<proteinExistence type="predicted"/>
<protein>
    <recommendedName>
        <fullName evidence="2">EF-hand domain-containing protein</fullName>
    </recommendedName>
</protein>
<evidence type="ECO:0000313" key="3">
    <source>
        <dbReference type="EMBL" id="KAJ4972400.1"/>
    </source>
</evidence>
<dbReference type="Pfam" id="PF13202">
    <property type="entry name" value="EF-hand_5"/>
    <property type="match status" value="1"/>
</dbReference>
<dbReference type="GO" id="GO:0005509">
    <property type="term" value="F:calcium ion binding"/>
    <property type="evidence" value="ECO:0007669"/>
    <property type="project" value="InterPro"/>
</dbReference>
<dbReference type="AlphaFoldDB" id="A0A9Q0QUC1"/>
<dbReference type="Proteomes" id="UP001141806">
    <property type="component" value="Unassembled WGS sequence"/>
</dbReference>
<dbReference type="InterPro" id="IPR011992">
    <property type="entry name" value="EF-hand-dom_pair"/>
</dbReference>
<gene>
    <name evidence="3" type="ORF">NE237_005499</name>
</gene>
<sequence>MEDIREAALAFYEAGPSEVKQLADTVFRSMDVNGDGWISIDEFQGFLMKNGYSCYNPKLFFEIDRDQNGFLDFGEFIVFFYITQARNPQPQVGQQRQLIYKDGQDKDFHKFLEKLAHLASIGSLGVGIVGLATSPACSIM</sequence>
<organism evidence="3 4">
    <name type="scientific">Protea cynaroides</name>
    <dbReference type="NCBI Taxonomy" id="273540"/>
    <lineage>
        <taxon>Eukaryota</taxon>
        <taxon>Viridiplantae</taxon>
        <taxon>Streptophyta</taxon>
        <taxon>Embryophyta</taxon>
        <taxon>Tracheophyta</taxon>
        <taxon>Spermatophyta</taxon>
        <taxon>Magnoliopsida</taxon>
        <taxon>Proteales</taxon>
        <taxon>Proteaceae</taxon>
        <taxon>Protea</taxon>
    </lineage>
</organism>
<evidence type="ECO:0000313" key="4">
    <source>
        <dbReference type="Proteomes" id="UP001141806"/>
    </source>
</evidence>
<dbReference type="Gene3D" id="1.10.238.10">
    <property type="entry name" value="EF-hand"/>
    <property type="match status" value="1"/>
</dbReference>
<feature type="domain" description="EF-hand" evidence="2">
    <location>
        <begin position="58"/>
        <end position="86"/>
    </location>
</feature>
<dbReference type="PROSITE" id="PS00018">
    <property type="entry name" value="EF_HAND_1"/>
    <property type="match status" value="2"/>
</dbReference>
<dbReference type="EMBL" id="JAMYWD010000005">
    <property type="protein sequence ID" value="KAJ4972400.1"/>
    <property type="molecule type" value="Genomic_DNA"/>
</dbReference>
<name>A0A9Q0QUC1_9MAGN</name>
<dbReference type="CDD" id="cd00051">
    <property type="entry name" value="EFh"/>
    <property type="match status" value="1"/>
</dbReference>
<accession>A0A9Q0QUC1</accession>
<evidence type="ECO:0000259" key="2">
    <source>
        <dbReference type="PROSITE" id="PS50222"/>
    </source>
</evidence>
<dbReference type="SUPFAM" id="SSF47473">
    <property type="entry name" value="EF-hand"/>
    <property type="match status" value="1"/>
</dbReference>
<keyword evidence="4" id="KW-1185">Reference proteome</keyword>
<reference evidence="3" key="1">
    <citation type="journal article" date="2023" name="Plant J.">
        <title>The genome of the king protea, Protea cynaroides.</title>
        <authorList>
            <person name="Chang J."/>
            <person name="Duong T.A."/>
            <person name="Schoeman C."/>
            <person name="Ma X."/>
            <person name="Roodt D."/>
            <person name="Barker N."/>
            <person name="Li Z."/>
            <person name="Van de Peer Y."/>
            <person name="Mizrachi E."/>
        </authorList>
    </citation>
    <scope>NUCLEOTIDE SEQUENCE</scope>
    <source>
        <tissue evidence="3">Young leaves</tissue>
    </source>
</reference>